<reference evidence="13 14" key="1">
    <citation type="journal article" date="2018" name="PLoS ONE">
        <title>The draft genome of Kipferlia bialata reveals reductive genome evolution in fornicate parasites.</title>
        <authorList>
            <person name="Tanifuji G."/>
            <person name="Takabayashi S."/>
            <person name="Kume K."/>
            <person name="Takagi M."/>
            <person name="Nakayama T."/>
            <person name="Kamikawa R."/>
            <person name="Inagaki Y."/>
            <person name="Hashimoto T."/>
        </authorList>
    </citation>
    <scope>NUCLEOTIDE SEQUENCE [LARGE SCALE GENOMIC DNA]</scope>
    <source>
        <strain evidence="13">NY0173</strain>
    </source>
</reference>
<evidence type="ECO:0000313" key="13">
    <source>
        <dbReference type="EMBL" id="GIQ86264.1"/>
    </source>
</evidence>
<organism evidence="13 14">
    <name type="scientific">Kipferlia bialata</name>
    <dbReference type="NCBI Taxonomy" id="797122"/>
    <lineage>
        <taxon>Eukaryota</taxon>
        <taxon>Metamonada</taxon>
        <taxon>Carpediemonas-like organisms</taxon>
        <taxon>Kipferlia</taxon>
    </lineage>
</organism>
<comment type="caution">
    <text evidence="13">The sequence shown here is derived from an EMBL/GenBank/DDBJ whole genome shotgun (WGS) entry which is preliminary data.</text>
</comment>
<feature type="transmembrane region" description="Helical" evidence="11">
    <location>
        <begin position="313"/>
        <end position="338"/>
    </location>
</feature>
<feature type="domain" description="ABC transporter" evidence="12">
    <location>
        <begin position="552"/>
        <end position="772"/>
    </location>
</feature>
<evidence type="ECO:0000256" key="7">
    <source>
        <dbReference type="ARBA" id="ARBA00022840"/>
    </source>
</evidence>
<dbReference type="InterPro" id="IPR017871">
    <property type="entry name" value="ABC_transporter-like_CS"/>
</dbReference>
<dbReference type="EMBL" id="BDIP01002415">
    <property type="protein sequence ID" value="GIQ86264.1"/>
    <property type="molecule type" value="Genomic_DNA"/>
</dbReference>
<protein>
    <submittedName>
        <fullName evidence="13">ABC transporter A, ABCA</fullName>
    </submittedName>
</protein>
<dbReference type="OrthoDB" id="8061355at2759"/>
<dbReference type="PANTHER" id="PTHR19229">
    <property type="entry name" value="ATP-BINDING CASSETTE TRANSPORTER SUBFAMILY A ABCA"/>
    <property type="match status" value="1"/>
</dbReference>
<evidence type="ECO:0000256" key="3">
    <source>
        <dbReference type="ARBA" id="ARBA00022448"/>
    </source>
</evidence>
<keyword evidence="3" id="KW-0813">Transport</keyword>
<dbReference type="PANTHER" id="PTHR19229:SF36">
    <property type="entry name" value="ATP-BINDING CASSETTE SUB-FAMILY A MEMBER 2"/>
    <property type="match status" value="1"/>
</dbReference>
<dbReference type="InterPro" id="IPR026082">
    <property type="entry name" value="ABCA"/>
</dbReference>
<dbReference type="AlphaFoldDB" id="A0A9K3GJK6"/>
<keyword evidence="7" id="KW-0067">ATP-binding</keyword>
<evidence type="ECO:0000256" key="4">
    <source>
        <dbReference type="ARBA" id="ARBA00022692"/>
    </source>
</evidence>
<evidence type="ECO:0000256" key="9">
    <source>
        <dbReference type="ARBA" id="ARBA00023136"/>
    </source>
</evidence>
<evidence type="ECO:0000256" key="5">
    <source>
        <dbReference type="ARBA" id="ARBA00022737"/>
    </source>
</evidence>
<feature type="region of interest" description="Disordered" evidence="10">
    <location>
        <begin position="481"/>
        <end position="500"/>
    </location>
</feature>
<evidence type="ECO:0000256" key="6">
    <source>
        <dbReference type="ARBA" id="ARBA00022741"/>
    </source>
</evidence>
<comment type="similarity">
    <text evidence="2">Belongs to the ABC transporter superfamily. ABCA family.</text>
</comment>
<name>A0A9K3GJK6_9EUKA</name>
<evidence type="ECO:0000259" key="12">
    <source>
        <dbReference type="PROSITE" id="PS50893"/>
    </source>
</evidence>
<evidence type="ECO:0000256" key="2">
    <source>
        <dbReference type="ARBA" id="ARBA00008869"/>
    </source>
</evidence>
<dbReference type="InterPro" id="IPR003439">
    <property type="entry name" value="ABC_transporter-like_ATP-bd"/>
</dbReference>
<keyword evidence="4 11" id="KW-0812">Transmembrane</keyword>
<dbReference type="Proteomes" id="UP000265618">
    <property type="component" value="Unassembled WGS sequence"/>
</dbReference>
<feature type="transmembrane region" description="Helical" evidence="11">
    <location>
        <begin position="281"/>
        <end position="301"/>
    </location>
</feature>
<dbReference type="PROSITE" id="PS00211">
    <property type="entry name" value="ABC_TRANSPORTER_1"/>
    <property type="match status" value="1"/>
</dbReference>
<comment type="subcellular location">
    <subcellularLocation>
        <location evidence="1">Membrane</location>
        <topology evidence="1">Multi-pass membrane protein</topology>
    </subcellularLocation>
</comment>
<dbReference type="GO" id="GO:0016020">
    <property type="term" value="C:membrane"/>
    <property type="evidence" value="ECO:0007669"/>
    <property type="project" value="UniProtKB-SubCell"/>
</dbReference>
<evidence type="ECO:0000256" key="10">
    <source>
        <dbReference type="SAM" id="MobiDB-lite"/>
    </source>
</evidence>
<keyword evidence="6" id="KW-0547">Nucleotide-binding</keyword>
<feature type="transmembrane region" description="Helical" evidence="11">
    <location>
        <begin position="228"/>
        <end position="250"/>
    </location>
</feature>
<evidence type="ECO:0000313" key="14">
    <source>
        <dbReference type="Proteomes" id="UP000265618"/>
    </source>
</evidence>
<feature type="non-terminal residue" evidence="13">
    <location>
        <position position="1"/>
    </location>
</feature>
<dbReference type="SUPFAM" id="SSF52540">
    <property type="entry name" value="P-loop containing nucleoside triphosphate hydrolases"/>
    <property type="match status" value="1"/>
</dbReference>
<dbReference type="GO" id="GO:0140359">
    <property type="term" value="F:ABC-type transporter activity"/>
    <property type="evidence" value="ECO:0007669"/>
    <property type="project" value="InterPro"/>
</dbReference>
<dbReference type="SMART" id="SM00382">
    <property type="entry name" value="AAA"/>
    <property type="match status" value="1"/>
</dbReference>
<dbReference type="Gene3D" id="3.40.50.300">
    <property type="entry name" value="P-loop containing nucleotide triphosphate hydrolases"/>
    <property type="match status" value="1"/>
</dbReference>
<sequence length="772" mass="85225">MLSIVKAFFGVDGDWRTSNFYSESTDYLWDINQIMVVDPPSQSGEMGLGWSFYEVGYDEDTGGNLPRDGSGLFSHTPWQRSWGENVVTPFVNETRVATSMDEMEVVLYDRQVNYNQIYADFNWETDDYDELNRQEDMILPNIGLDIEAADIFVPTSDDTYTTTIRATASLLDTWQSTAGSINDILAMLWDSVIEAMWHRDPANDAVAEAGESGWTEERLETLQFPYKVYMPIEVDFLLVCLLFSLSFLTMTSNRVKESKQGVKEILRLAGLKSKAYHTSWFVSNAVIGLILTLVTYAAGWLVFRVPFFKDNSFFAVLTLMIVWAFALSAFANFFFALLRTSGASSLLALLLLAATPMIYMGMYMSGRLTDNVNPVFYVLEWLYPLWSLCAVVGDMCSPTFSFIRVAVSQRVSTSDFLSIFLFNPTDAGADFWIGIVRLLVGTVIFHYVSYWIEEIRPSDTGKKGRSPLFFLKSFTSKKDDKRQATEDVSPPPLSPSHVGVSAVKQHPARISSSPTGVHSSIEEAAANVQSMLSGRVEYQSSLGSGTTGLPVLVVDRLRKEFDGGVKAVDGLSFSVSKGGCFGLLGQNGCGKTTTLNMICGLLDPTGGNVIIDGVPLHGDPSTALPGFPGTGNHGRSLTQSGWMPTNVGFCPQNDHVWGELSVHEHIRLFSWLKSDPFTPIDDEEMDTTVKAILQQVGLRHVPNKLAGELSGGMRRRLSLAIALCGAPSLLLLDEPSCGLDPATKRDVLDVIRPLKEDMAIILTTHTLEDVES</sequence>
<dbReference type="Pfam" id="PF12698">
    <property type="entry name" value="ABC2_membrane_3"/>
    <property type="match status" value="1"/>
</dbReference>
<dbReference type="PROSITE" id="PS50893">
    <property type="entry name" value="ABC_TRANSPORTER_2"/>
    <property type="match status" value="1"/>
</dbReference>
<gene>
    <name evidence="13" type="ORF">KIPB_008084</name>
</gene>
<dbReference type="InterPro" id="IPR003593">
    <property type="entry name" value="AAA+_ATPase"/>
</dbReference>
<dbReference type="InterPro" id="IPR027417">
    <property type="entry name" value="P-loop_NTPase"/>
</dbReference>
<feature type="transmembrane region" description="Helical" evidence="11">
    <location>
        <begin position="345"/>
        <end position="365"/>
    </location>
</feature>
<dbReference type="GO" id="GO:0016887">
    <property type="term" value="F:ATP hydrolysis activity"/>
    <property type="evidence" value="ECO:0007669"/>
    <property type="project" value="InterPro"/>
</dbReference>
<keyword evidence="14" id="KW-1185">Reference proteome</keyword>
<accession>A0A9K3GJK6</accession>
<keyword evidence="5" id="KW-0677">Repeat</keyword>
<proteinExistence type="inferred from homology"/>
<evidence type="ECO:0000256" key="8">
    <source>
        <dbReference type="ARBA" id="ARBA00022989"/>
    </source>
</evidence>
<dbReference type="CDD" id="cd03263">
    <property type="entry name" value="ABC_subfamily_A"/>
    <property type="match status" value="1"/>
</dbReference>
<keyword evidence="9 11" id="KW-0472">Membrane</keyword>
<dbReference type="InterPro" id="IPR013525">
    <property type="entry name" value="ABC2_TM"/>
</dbReference>
<evidence type="ECO:0000256" key="11">
    <source>
        <dbReference type="SAM" id="Phobius"/>
    </source>
</evidence>
<keyword evidence="8 11" id="KW-1133">Transmembrane helix</keyword>
<dbReference type="Pfam" id="PF00005">
    <property type="entry name" value="ABC_tran"/>
    <property type="match status" value="1"/>
</dbReference>
<dbReference type="GO" id="GO:0005524">
    <property type="term" value="F:ATP binding"/>
    <property type="evidence" value="ECO:0007669"/>
    <property type="project" value="UniProtKB-KW"/>
</dbReference>
<evidence type="ECO:0000256" key="1">
    <source>
        <dbReference type="ARBA" id="ARBA00004141"/>
    </source>
</evidence>